<name>X1JQ46_9ZZZZ</name>
<feature type="non-terminal residue" evidence="1">
    <location>
        <position position="33"/>
    </location>
</feature>
<dbReference type="EMBL" id="BARU01049864">
    <property type="protein sequence ID" value="GAH96871.1"/>
    <property type="molecule type" value="Genomic_DNA"/>
</dbReference>
<comment type="caution">
    <text evidence="1">The sequence shown here is derived from an EMBL/GenBank/DDBJ whole genome shotgun (WGS) entry which is preliminary data.</text>
</comment>
<gene>
    <name evidence="1" type="ORF">S03H2_73084</name>
</gene>
<accession>X1JQ46</accession>
<dbReference type="AlphaFoldDB" id="X1JQ46"/>
<feature type="non-terminal residue" evidence="1">
    <location>
        <position position="1"/>
    </location>
</feature>
<organism evidence="1">
    <name type="scientific">marine sediment metagenome</name>
    <dbReference type="NCBI Taxonomy" id="412755"/>
    <lineage>
        <taxon>unclassified sequences</taxon>
        <taxon>metagenomes</taxon>
        <taxon>ecological metagenomes</taxon>
    </lineage>
</organism>
<protein>
    <submittedName>
        <fullName evidence="1">Uncharacterized protein</fullName>
    </submittedName>
</protein>
<sequence>DIEKEEIERNEGSVNIITFPIHGAGLKTAEMAS</sequence>
<proteinExistence type="predicted"/>
<evidence type="ECO:0000313" key="1">
    <source>
        <dbReference type="EMBL" id="GAH96871.1"/>
    </source>
</evidence>
<reference evidence="1" key="1">
    <citation type="journal article" date="2014" name="Front. Microbiol.">
        <title>High frequency of phylogenetically diverse reductive dehalogenase-homologous genes in deep subseafloor sedimentary metagenomes.</title>
        <authorList>
            <person name="Kawai M."/>
            <person name="Futagami T."/>
            <person name="Toyoda A."/>
            <person name="Takaki Y."/>
            <person name="Nishi S."/>
            <person name="Hori S."/>
            <person name="Arai W."/>
            <person name="Tsubouchi T."/>
            <person name="Morono Y."/>
            <person name="Uchiyama I."/>
            <person name="Ito T."/>
            <person name="Fujiyama A."/>
            <person name="Inagaki F."/>
            <person name="Takami H."/>
        </authorList>
    </citation>
    <scope>NUCLEOTIDE SEQUENCE</scope>
    <source>
        <strain evidence="1">Expedition CK06-06</strain>
    </source>
</reference>